<keyword evidence="4" id="KW-1185">Reference proteome</keyword>
<evidence type="ECO:0000313" key="5">
    <source>
        <dbReference type="Proteomes" id="UP000013026"/>
    </source>
</evidence>
<feature type="transmembrane region" description="Helical" evidence="1">
    <location>
        <begin position="29"/>
        <end position="47"/>
    </location>
</feature>
<dbReference type="PATRIC" id="fig|504728.9.peg.2700"/>
<dbReference type="KEGG" id="mre:K649_13125"/>
<evidence type="ECO:0000313" key="2">
    <source>
        <dbReference type="EMBL" id="ADD28644.1"/>
    </source>
</evidence>
<organism evidence="3 5">
    <name type="scientific">Meiothermus ruber (strain ATCC 35948 / DSM 1279 / VKM B-1258 / 21)</name>
    <name type="common">Thermus ruber</name>
    <dbReference type="NCBI Taxonomy" id="504728"/>
    <lineage>
        <taxon>Bacteria</taxon>
        <taxon>Thermotogati</taxon>
        <taxon>Deinococcota</taxon>
        <taxon>Deinococci</taxon>
        <taxon>Thermales</taxon>
        <taxon>Thermaceae</taxon>
        <taxon>Meiothermus</taxon>
    </lineage>
</organism>
<proteinExistence type="predicted"/>
<dbReference type="AlphaFoldDB" id="D3PT61"/>
<dbReference type="KEGG" id="mrb:Mrub_1887"/>
<reference evidence="2 4" key="1">
    <citation type="journal article" date="2010" name="Stand. Genomic Sci.">
        <title>Complete genome sequence of Meiothermus ruber type strain (21).</title>
        <authorList>
            <person name="Tindall B.J."/>
            <person name="Sikorski J."/>
            <person name="Lucas S."/>
            <person name="Goltsman E."/>
            <person name="Copeland A."/>
            <person name="Glavina Del Rio T."/>
            <person name="Nolan M."/>
            <person name="Tice H."/>
            <person name="Cheng J.F."/>
            <person name="Han C."/>
            <person name="Pitluck S."/>
            <person name="Liolios K."/>
            <person name="Ivanova N."/>
            <person name="Mavromatis K."/>
            <person name="Ovchinnikova G."/>
            <person name="Pati A."/>
            <person name="Fahnrich R."/>
            <person name="Goodwin L."/>
            <person name="Chen A."/>
            <person name="Palaniappan K."/>
            <person name="Land M."/>
            <person name="Hauser L."/>
            <person name="Chang Y.J."/>
            <person name="Jeffries C.D."/>
            <person name="Rohde M."/>
            <person name="Goker M."/>
            <person name="Woyke T."/>
            <person name="Bristow J."/>
            <person name="Eisen J.A."/>
            <person name="Markowitz V."/>
            <person name="Hugenholtz P."/>
            <person name="Kyrpides N.C."/>
            <person name="Klenk H.P."/>
            <person name="Lapidus A."/>
        </authorList>
    </citation>
    <scope>NUCLEOTIDE SEQUENCE [LARGE SCALE GENOMIC DNA]</scope>
    <source>
        <strain evidence="4">ATCC 35948 / DSM 1279 / VKM B-1258 / 21</strain>
        <strain evidence="2">DSM 1279</strain>
    </source>
</reference>
<dbReference type="RefSeq" id="WP_013014143.1">
    <property type="nucleotide sequence ID" value="NC_013946.1"/>
</dbReference>
<keyword evidence="1" id="KW-0812">Transmembrane</keyword>
<reference evidence="3 5" key="3">
    <citation type="submission" date="2013-04" db="EMBL/GenBank/DDBJ databases">
        <authorList>
            <person name="Chin J."/>
            <person name="Alexander D.H."/>
            <person name="Marks P."/>
            <person name="Korlach J."/>
            <person name="Clum A."/>
            <person name="Copeland A."/>
        </authorList>
    </citation>
    <scope>NUCLEOTIDE SEQUENCE [LARGE SCALE GENOMIC DNA]</scope>
    <source>
        <strain evidence="5">ATCC 35948 / DSM 1279 / VKM B-1258 / 21</strain>
        <strain evidence="3">DSM 1279</strain>
    </source>
</reference>
<dbReference type="STRING" id="504728.K649_13125"/>
<reference evidence="3" key="2">
    <citation type="submission" date="2013-04" db="EMBL/GenBank/DDBJ databases">
        <title>Non-Hybrid, Finished Microbial Genome Assemblies from Long-Read SMRT Sequencing Data.</title>
        <authorList>
            <person name="Klammer A."/>
            <person name="Drake J."/>
            <person name="Heiner C."/>
            <person name="Clum A."/>
            <person name="Copeland A."/>
            <person name="Huddleston J."/>
            <person name="Eichler E."/>
            <person name="Turner S.W."/>
        </authorList>
    </citation>
    <scope>NUCLEOTIDE SEQUENCE</scope>
    <source>
        <strain evidence="3">DSM 1279</strain>
    </source>
</reference>
<evidence type="ECO:0000313" key="3">
    <source>
        <dbReference type="EMBL" id="AGK05911.1"/>
    </source>
</evidence>
<sequence length="50" mass="5363">MKPRWVLNLLGGICLWIAVVLVLGGSSAWALFAVVGGLLLLLARRGFKRG</sequence>
<evidence type="ECO:0000256" key="1">
    <source>
        <dbReference type="SAM" id="Phobius"/>
    </source>
</evidence>
<keyword evidence="1" id="KW-1133">Transmembrane helix</keyword>
<name>D3PT61_MEIRD</name>
<dbReference type="EMBL" id="CP005385">
    <property type="protein sequence ID" value="AGK05911.1"/>
    <property type="molecule type" value="Genomic_DNA"/>
</dbReference>
<dbReference type="Proteomes" id="UP000013026">
    <property type="component" value="Chromosome"/>
</dbReference>
<protein>
    <submittedName>
        <fullName evidence="3">Uncharacterized protein</fullName>
    </submittedName>
</protein>
<dbReference type="EMBL" id="CP001743">
    <property type="protein sequence ID" value="ADD28644.1"/>
    <property type="molecule type" value="Genomic_DNA"/>
</dbReference>
<gene>
    <name evidence="2" type="ordered locus">Mrub_1887</name>
    <name evidence="3" type="ORF">K649_13125</name>
</gene>
<evidence type="ECO:0000313" key="4">
    <source>
        <dbReference type="Proteomes" id="UP000006655"/>
    </source>
</evidence>
<keyword evidence="1" id="KW-0472">Membrane</keyword>
<feature type="transmembrane region" description="Helical" evidence="1">
    <location>
        <begin position="5"/>
        <end position="23"/>
    </location>
</feature>
<dbReference type="Proteomes" id="UP000006655">
    <property type="component" value="Chromosome"/>
</dbReference>
<accession>D3PT61</accession>